<evidence type="ECO:0000259" key="7">
    <source>
        <dbReference type="Pfam" id="PF25967"/>
    </source>
</evidence>
<evidence type="ECO:0000256" key="1">
    <source>
        <dbReference type="ARBA" id="ARBA00004196"/>
    </source>
</evidence>
<evidence type="ECO:0000259" key="5">
    <source>
        <dbReference type="Pfam" id="PF25917"/>
    </source>
</evidence>
<comment type="similarity">
    <text evidence="2">Belongs to the membrane fusion protein (MFP) (TC 8.A.1) family.</text>
</comment>
<keyword evidence="3" id="KW-0175">Coiled coil</keyword>
<dbReference type="InterPro" id="IPR006143">
    <property type="entry name" value="RND_pump_MFP"/>
</dbReference>
<evidence type="ECO:0000256" key="2">
    <source>
        <dbReference type="ARBA" id="ARBA00009477"/>
    </source>
</evidence>
<evidence type="ECO:0000313" key="8">
    <source>
        <dbReference type="EMBL" id="EKB50816.1"/>
    </source>
</evidence>
<dbReference type="OrthoDB" id="9801814at2"/>
<dbReference type="InterPro" id="IPR058624">
    <property type="entry name" value="MdtA-like_HH"/>
</dbReference>
<name>K1L819_CECL9</name>
<comment type="caution">
    <text evidence="8">The sequence shown here is derived from an EMBL/GenBank/DDBJ whole genome shotgun (WGS) entry which is preliminary data.</text>
</comment>
<evidence type="ECO:0000313" key="9">
    <source>
        <dbReference type="Proteomes" id="UP000004478"/>
    </source>
</evidence>
<dbReference type="Gene3D" id="2.40.50.100">
    <property type="match status" value="1"/>
</dbReference>
<dbReference type="PANTHER" id="PTHR30158">
    <property type="entry name" value="ACRA/E-RELATED COMPONENT OF DRUG EFFLUX TRANSPORTER"/>
    <property type="match status" value="1"/>
</dbReference>
<dbReference type="Gene3D" id="1.10.287.470">
    <property type="entry name" value="Helix hairpin bin"/>
    <property type="match status" value="1"/>
</dbReference>
<dbReference type="GO" id="GO:0030313">
    <property type="term" value="C:cell envelope"/>
    <property type="evidence" value="ECO:0007669"/>
    <property type="project" value="UniProtKB-SubCell"/>
</dbReference>
<feature type="domain" description="Multidrug resistance protein MdtA-like beta-barrel" evidence="6">
    <location>
        <begin position="205"/>
        <end position="291"/>
    </location>
</feature>
<accession>K1L819</accession>
<sequence>MKHSFPVAVLFLGLSLFACSKKEAVSDIPLSLKAVELKTQEVPISKDFVGQVYGRADIPIRARVDGFLEGIHFNEGLEVKKGQLLYTIDDSPLREGLSREESRLSEARINLVNAENELSRISPLAEINAISKRDLDAAIARRDAAQEGVRAAEANVNLARINQGYARILAPISGIIGKSGAKVGEYVGRAPNTVILNTISQIDSVLVEFFLTERDYISFAREIMADESKRVSQTDYALELYLADGQVFPHRGKLTFVDRNVDPSTGAILIQSIFPNPEKLIRPGQFAKVRAVVNLIPDALLVPQRAVFELQGFYNVYVVDQEGTVSQRSIQIMETYGDQFVVESGLAKGEIVLLEGLMAVRSGQKVNVEMVQTN</sequence>
<dbReference type="SUPFAM" id="SSF111369">
    <property type="entry name" value="HlyD-like secretion proteins"/>
    <property type="match status" value="1"/>
</dbReference>
<organism evidence="8 9">
    <name type="scientific">Cecembia lonarensis (strain CCUG 58316 / KCTC 22772 / LW9)</name>
    <dbReference type="NCBI Taxonomy" id="1225176"/>
    <lineage>
        <taxon>Bacteria</taxon>
        <taxon>Pseudomonadati</taxon>
        <taxon>Bacteroidota</taxon>
        <taxon>Cytophagia</taxon>
        <taxon>Cytophagales</taxon>
        <taxon>Cyclobacteriaceae</taxon>
        <taxon>Cecembia</taxon>
    </lineage>
</organism>
<dbReference type="NCBIfam" id="TIGR01730">
    <property type="entry name" value="RND_mfp"/>
    <property type="match status" value="1"/>
</dbReference>
<dbReference type="GO" id="GO:0005886">
    <property type="term" value="C:plasma membrane"/>
    <property type="evidence" value="ECO:0007669"/>
    <property type="project" value="TreeGrafter"/>
</dbReference>
<dbReference type="Pfam" id="PF25944">
    <property type="entry name" value="Beta-barrel_RND"/>
    <property type="match status" value="1"/>
</dbReference>
<feature type="domain" description="Multidrug resistance protein MdtA-like barrel-sandwich hybrid" evidence="5">
    <location>
        <begin position="59"/>
        <end position="194"/>
    </location>
</feature>
<dbReference type="Proteomes" id="UP000004478">
    <property type="component" value="Unassembled WGS sequence"/>
</dbReference>
<reference evidence="8 9" key="1">
    <citation type="journal article" date="2012" name="J. Bacteriol.">
        <title>Draft Genome Sequence of Cecembia lonarensis Strain LW9T, Isolated from Lonar Lake, a Haloalkaline Lake in India.</title>
        <authorList>
            <person name="Shivaji S."/>
            <person name="Ara S."/>
            <person name="Singh A."/>
            <person name="Pinnaka A.K."/>
        </authorList>
    </citation>
    <scope>NUCLEOTIDE SEQUENCE [LARGE SCALE GENOMIC DNA]</scope>
    <source>
        <strain evidence="8 9">LW9</strain>
    </source>
</reference>
<keyword evidence="9" id="KW-1185">Reference proteome</keyword>
<dbReference type="InterPro" id="IPR058627">
    <property type="entry name" value="MdtA-like_C"/>
</dbReference>
<dbReference type="RefSeq" id="WP_009183610.1">
    <property type="nucleotide sequence ID" value="NZ_AMGM01000005.1"/>
</dbReference>
<dbReference type="AlphaFoldDB" id="K1L819"/>
<feature type="coiled-coil region" evidence="3">
    <location>
        <begin position="97"/>
        <end position="155"/>
    </location>
</feature>
<dbReference type="InterPro" id="IPR058625">
    <property type="entry name" value="MdtA-like_BSH"/>
</dbReference>
<dbReference type="Gene3D" id="2.40.30.170">
    <property type="match status" value="1"/>
</dbReference>
<feature type="domain" description="Multidrug resistance protein MdtA-like alpha-helical hairpin" evidence="4">
    <location>
        <begin position="102"/>
        <end position="165"/>
    </location>
</feature>
<dbReference type="EMBL" id="AMGM01000005">
    <property type="protein sequence ID" value="EKB50816.1"/>
    <property type="molecule type" value="Genomic_DNA"/>
</dbReference>
<dbReference type="PROSITE" id="PS51257">
    <property type="entry name" value="PROKAR_LIPOPROTEIN"/>
    <property type="match status" value="1"/>
</dbReference>
<dbReference type="Pfam" id="PF25876">
    <property type="entry name" value="HH_MFP_RND"/>
    <property type="match status" value="1"/>
</dbReference>
<evidence type="ECO:0000256" key="3">
    <source>
        <dbReference type="SAM" id="Coils"/>
    </source>
</evidence>
<protein>
    <submittedName>
        <fullName evidence="8">Efflux pump periplasmic linker BepF</fullName>
    </submittedName>
</protein>
<dbReference type="GO" id="GO:0046677">
    <property type="term" value="P:response to antibiotic"/>
    <property type="evidence" value="ECO:0007669"/>
    <property type="project" value="TreeGrafter"/>
</dbReference>
<feature type="domain" description="Multidrug resistance protein MdtA-like C-terminal permuted SH3" evidence="7">
    <location>
        <begin position="298"/>
        <end position="357"/>
    </location>
</feature>
<proteinExistence type="inferred from homology"/>
<dbReference type="GO" id="GO:0022857">
    <property type="term" value="F:transmembrane transporter activity"/>
    <property type="evidence" value="ECO:0007669"/>
    <property type="project" value="InterPro"/>
</dbReference>
<dbReference type="Pfam" id="PF25917">
    <property type="entry name" value="BSH_RND"/>
    <property type="match status" value="1"/>
</dbReference>
<evidence type="ECO:0000259" key="4">
    <source>
        <dbReference type="Pfam" id="PF25876"/>
    </source>
</evidence>
<comment type="subcellular location">
    <subcellularLocation>
        <location evidence="1">Cell envelope</location>
    </subcellularLocation>
</comment>
<dbReference type="Gene3D" id="2.40.420.20">
    <property type="match status" value="1"/>
</dbReference>
<dbReference type="InterPro" id="IPR058626">
    <property type="entry name" value="MdtA-like_b-barrel"/>
</dbReference>
<evidence type="ECO:0000259" key="6">
    <source>
        <dbReference type="Pfam" id="PF25944"/>
    </source>
</evidence>
<gene>
    <name evidence="8" type="primary">bepF</name>
    <name evidence="8" type="ORF">B879_00561</name>
</gene>
<dbReference type="Pfam" id="PF25967">
    <property type="entry name" value="RND-MFP_C"/>
    <property type="match status" value="1"/>
</dbReference>